<organism evidence="2 3">
    <name type="scientific">Elaphomyces granulatus</name>
    <dbReference type="NCBI Taxonomy" id="519963"/>
    <lineage>
        <taxon>Eukaryota</taxon>
        <taxon>Fungi</taxon>
        <taxon>Dikarya</taxon>
        <taxon>Ascomycota</taxon>
        <taxon>Pezizomycotina</taxon>
        <taxon>Eurotiomycetes</taxon>
        <taxon>Eurotiomycetidae</taxon>
        <taxon>Eurotiales</taxon>
        <taxon>Elaphomycetaceae</taxon>
        <taxon>Elaphomyces</taxon>
    </lineage>
</organism>
<evidence type="ECO:0008006" key="4">
    <source>
        <dbReference type="Google" id="ProtNLM"/>
    </source>
</evidence>
<dbReference type="SUPFAM" id="SSF82657">
    <property type="entry name" value="BolA-like"/>
    <property type="match status" value="1"/>
</dbReference>
<accession>A0A232M2V7</accession>
<dbReference type="GO" id="GO:0045944">
    <property type="term" value="P:positive regulation of transcription by RNA polymerase II"/>
    <property type="evidence" value="ECO:0007669"/>
    <property type="project" value="EnsemblFungi"/>
</dbReference>
<evidence type="ECO:0000313" key="3">
    <source>
        <dbReference type="Proteomes" id="UP000243515"/>
    </source>
</evidence>
<dbReference type="Proteomes" id="UP000243515">
    <property type="component" value="Unassembled WGS sequence"/>
</dbReference>
<dbReference type="GO" id="GO:0005829">
    <property type="term" value="C:cytosol"/>
    <property type="evidence" value="ECO:0007669"/>
    <property type="project" value="EnsemblFungi"/>
</dbReference>
<dbReference type="Gene3D" id="3.10.20.90">
    <property type="entry name" value="Phosphatidylinositol 3-kinase Catalytic Subunit, Chain A, domain 1"/>
    <property type="match status" value="1"/>
</dbReference>
<dbReference type="GO" id="GO:0051537">
    <property type="term" value="F:2 iron, 2 sulfur cluster binding"/>
    <property type="evidence" value="ECO:0007669"/>
    <property type="project" value="EnsemblFungi"/>
</dbReference>
<gene>
    <name evidence="2" type="ORF">Egran_01500</name>
</gene>
<dbReference type="AlphaFoldDB" id="A0A232M2V7"/>
<reference evidence="2 3" key="1">
    <citation type="journal article" date="2015" name="Environ. Microbiol.">
        <title>Metagenome sequence of Elaphomyces granulatus from sporocarp tissue reveals Ascomycota ectomycorrhizal fingerprints of genome expansion and a Proteobacteria-rich microbiome.</title>
        <authorList>
            <person name="Quandt C.A."/>
            <person name="Kohler A."/>
            <person name="Hesse C.N."/>
            <person name="Sharpton T.J."/>
            <person name="Martin F."/>
            <person name="Spatafora J.W."/>
        </authorList>
    </citation>
    <scope>NUCLEOTIDE SEQUENCE [LARGE SCALE GENOMIC DNA]</scope>
    <source>
        <strain evidence="2 3">OSC145934</strain>
    </source>
</reference>
<dbReference type="OrthoDB" id="4983at2759"/>
<keyword evidence="3" id="KW-1185">Reference proteome</keyword>
<protein>
    <recommendedName>
        <fullName evidence="4">BolA protein</fullName>
    </recommendedName>
</protein>
<dbReference type="GO" id="GO:1990229">
    <property type="term" value="C:iron-sulfur cluster assembly complex"/>
    <property type="evidence" value="ECO:0007669"/>
    <property type="project" value="EnsemblFungi"/>
</dbReference>
<sequence length="94" mass="10441">MADAASASGVTAEELKEKLAAQLEAQYVDIEDMSGGCGQAFQAIIVSPQFEKKNMLARHRLVNSVLKSEIAAIHAWTPRCYTPEQWEKMKEEQS</sequence>
<dbReference type="GO" id="GO:0005634">
    <property type="term" value="C:nucleus"/>
    <property type="evidence" value="ECO:0007669"/>
    <property type="project" value="EnsemblFungi"/>
</dbReference>
<proteinExistence type="inferred from homology"/>
<dbReference type="GO" id="GO:0051604">
    <property type="term" value="P:protein maturation"/>
    <property type="evidence" value="ECO:0007669"/>
    <property type="project" value="InterPro"/>
</dbReference>
<evidence type="ECO:0000256" key="1">
    <source>
        <dbReference type="RuleBase" id="RU003860"/>
    </source>
</evidence>
<dbReference type="GO" id="GO:0000122">
    <property type="term" value="P:negative regulation of transcription by RNA polymerase II"/>
    <property type="evidence" value="ECO:0007669"/>
    <property type="project" value="EnsemblFungi"/>
</dbReference>
<dbReference type="Pfam" id="PF01722">
    <property type="entry name" value="BolA"/>
    <property type="match status" value="1"/>
</dbReference>
<evidence type="ECO:0000313" key="2">
    <source>
        <dbReference type="EMBL" id="OXV10735.1"/>
    </source>
</evidence>
<comment type="caution">
    <text evidence="2">The sequence shown here is derived from an EMBL/GenBank/DDBJ whole genome shotgun (WGS) entry which is preliminary data.</text>
</comment>
<comment type="similarity">
    <text evidence="1">Belongs to the BolA/IbaG family.</text>
</comment>
<dbReference type="InterPro" id="IPR036065">
    <property type="entry name" value="BolA-like_sf"/>
</dbReference>
<dbReference type="PIRSF" id="PIRSF003113">
    <property type="entry name" value="BolA"/>
    <property type="match status" value="1"/>
</dbReference>
<dbReference type="InterPro" id="IPR045115">
    <property type="entry name" value="BOL2"/>
</dbReference>
<dbReference type="GO" id="GO:0006879">
    <property type="term" value="P:intracellular iron ion homeostasis"/>
    <property type="evidence" value="ECO:0007669"/>
    <property type="project" value="EnsemblFungi"/>
</dbReference>
<dbReference type="GO" id="GO:0071281">
    <property type="term" value="P:cellular response to iron ion"/>
    <property type="evidence" value="ECO:0007669"/>
    <property type="project" value="EnsemblFungi"/>
</dbReference>
<dbReference type="InterPro" id="IPR002634">
    <property type="entry name" value="BolA"/>
</dbReference>
<dbReference type="PANTHER" id="PTHR12735">
    <property type="entry name" value="BOLA-LIKE PROTEIN-RELATED"/>
    <property type="match status" value="1"/>
</dbReference>
<dbReference type="EMBL" id="NPHW01002792">
    <property type="protein sequence ID" value="OXV10735.1"/>
    <property type="molecule type" value="Genomic_DNA"/>
</dbReference>
<name>A0A232M2V7_9EURO</name>
<dbReference type="PANTHER" id="PTHR12735:SF27">
    <property type="entry name" value="BOLA-LIKE PROTEIN 2"/>
    <property type="match status" value="1"/>
</dbReference>